<sequence>MVYLVPPRRPKRSCGALGALEALTFTAALIGVIVLERLGSDLLVAAGVVITLLALVRGIPLPHLRSPGGSVPA</sequence>
<proteinExistence type="predicted"/>
<reference evidence="2 3" key="1">
    <citation type="submission" date="2013-02" db="EMBL/GenBank/DDBJ databases">
        <title>Draft genome sequence of Amycolatopsis vancoresmycina strain DSM 44592T.</title>
        <authorList>
            <person name="Kumar S."/>
            <person name="Kaur N."/>
            <person name="Kaur C."/>
            <person name="Raghava G.P.S."/>
            <person name="Mayilraj S."/>
        </authorList>
    </citation>
    <scope>NUCLEOTIDE SEQUENCE [LARGE SCALE GENOMIC DNA]</scope>
    <source>
        <strain evidence="2 3">DSM 44592</strain>
    </source>
</reference>
<evidence type="ECO:0000256" key="1">
    <source>
        <dbReference type="SAM" id="Phobius"/>
    </source>
</evidence>
<feature type="transmembrane region" description="Helical" evidence="1">
    <location>
        <begin position="15"/>
        <end position="35"/>
    </location>
</feature>
<evidence type="ECO:0000313" key="2">
    <source>
        <dbReference type="EMBL" id="EOD70527.1"/>
    </source>
</evidence>
<dbReference type="Proteomes" id="UP000014139">
    <property type="component" value="Unassembled WGS sequence"/>
</dbReference>
<accession>R1GH10</accession>
<evidence type="ECO:0000313" key="3">
    <source>
        <dbReference type="Proteomes" id="UP000014139"/>
    </source>
</evidence>
<keyword evidence="3" id="KW-1185">Reference proteome</keyword>
<protein>
    <submittedName>
        <fullName evidence="2">Uncharacterized protein</fullName>
    </submittedName>
</protein>
<dbReference type="OrthoDB" id="9929775at2"/>
<dbReference type="AlphaFoldDB" id="R1GH10"/>
<keyword evidence="1" id="KW-1133">Transmembrane helix</keyword>
<comment type="caution">
    <text evidence="2">The sequence shown here is derived from an EMBL/GenBank/DDBJ whole genome shotgun (WGS) entry which is preliminary data.</text>
</comment>
<dbReference type="EMBL" id="AOUO01000006">
    <property type="protein sequence ID" value="EOD70527.1"/>
    <property type="molecule type" value="Genomic_DNA"/>
</dbReference>
<keyword evidence="1" id="KW-0812">Transmembrane</keyword>
<gene>
    <name evidence="2" type="ORF">H480_00480</name>
</gene>
<dbReference type="RefSeq" id="WP_003054429.1">
    <property type="nucleotide sequence ID" value="NZ_AOUO01000006.1"/>
</dbReference>
<dbReference type="PATRIC" id="fig|1292037.4.peg.94"/>
<keyword evidence="1" id="KW-0472">Membrane</keyword>
<organism evidence="2 3">
    <name type="scientific">Amycolatopsis vancoresmycina DSM 44592</name>
    <dbReference type="NCBI Taxonomy" id="1292037"/>
    <lineage>
        <taxon>Bacteria</taxon>
        <taxon>Bacillati</taxon>
        <taxon>Actinomycetota</taxon>
        <taxon>Actinomycetes</taxon>
        <taxon>Pseudonocardiales</taxon>
        <taxon>Pseudonocardiaceae</taxon>
        <taxon>Amycolatopsis</taxon>
    </lineage>
</organism>
<feature type="transmembrane region" description="Helical" evidence="1">
    <location>
        <begin position="42"/>
        <end position="60"/>
    </location>
</feature>
<name>R1GH10_9PSEU</name>